<proteinExistence type="predicted"/>
<dbReference type="OrthoDB" id="8057069at2759"/>
<evidence type="ECO:0000313" key="1">
    <source>
        <dbReference type="EMBL" id="CAF1420296.1"/>
    </source>
</evidence>
<keyword evidence="3" id="KW-1185">Reference proteome</keyword>
<name>A0A815RLR1_ADIRI</name>
<comment type="caution">
    <text evidence="2">The sequence shown here is derived from an EMBL/GenBank/DDBJ whole genome shotgun (WGS) entry which is preliminary data.</text>
</comment>
<evidence type="ECO:0000313" key="4">
    <source>
        <dbReference type="Proteomes" id="UP000663852"/>
    </source>
</evidence>
<dbReference type="EMBL" id="CAJNOJ010000535">
    <property type="protein sequence ID" value="CAF1478482.1"/>
    <property type="molecule type" value="Genomic_DNA"/>
</dbReference>
<accession>A0A815RLR1</accession>
<reference evidence="2" key="1">
    <citation type="submission" date="2021-02" db="EMBL/GenBank/DDBJ databases">
        <authorList>
            <person name="Nowell W R."/>
        </authorList>
    </citation>
    <scope>NUCLEOTIDE SEQUENCE</scope>
</reference>
<gene>
    <name evidence="2" type="ORF">EDS130_LOCUS41279</name>
    <name evidence="1" type="ORF">XAT740_LOCUS35182</name>
</gene>
<organism evidence="2 4">
    <name type="scientific">Adineta ricciae</name>
    <name type="common">Rotifer</name>
    <dbReference type="NCBI Taxonomy" id="249248"/>
    <lineage>
        <taxon>Eukaryota</taxon>
        <taxon>Metazoa</taxon>
        <taxon>Spiralia</taxon>
        <taxon>Gnathifera</taxon>
        <taxon>Rotifera</taxon>
        <taxon>Eurotatoria</taxon>
        <taxon>Bdelloidea</taxon>
        <taxon>Adinetida</taxon>
        <taxon>Adinetidae</taxon>
        <taxon>Adineta</taxon>
    </lineage>
</organism>
<evidence type="ECO:0000313" key="2">
    <source>
        <dbReference type="EMBL" id="CAF1478482.1"/>
    </source>
</evidence>
<evidence type="ECO:0000313" key="3">
    <source>
        <dbReference type="Proteomes" id="UP000663828"/>
    </source>
</evidence>
<dbReference type="EMBL" id="CAJNOR010003503">
    <property type="protein sequence ID" value="CAF1420296.1"/>
    <property type="molecule type" value="Genomic_DNA"/>
</dbReference>
<dbReference type="AlphaFoldDB" id="A0A815RLR1"/>
<sequence length="163" mass="18427">MSKTKDDQVKIYPIHDGEQLEALTLLLVGEAYLWFVGKGETIANAEKCRKLFLVKESLKTHVALQDPKSIEAFLSSARKIDGISANDTYLDAATYQNRPNQMNYALISNNNFRQSNFRYSTAPKIVPCIIETHQVDTMVADKTNLRSIQDQHSDRTHVLIATL</sequence>
<dbReference type="Proteomes" id="UP000663828">
    <property type="component" value="Unassembled WGS sequence"/>
</dbReference>
<protein>
    <submittedName>
        <fullName evidence="2">Uncharacterized protein</fullName>
    </submittedName>
</protein>
<dbReference type="Proteomes" id="UP000663852">
    <property type="component" value="Unassembled WGS sequence"/>
</dbReference>